<evidence type="ECO:0000259" key="3">
    <source>
        <dbReference type="Pfam" id="PF01557"/>
    </source>
</evidence>
<evidence type="ECO:0000313" key="4">
    <source>
        <dbReference type="EMBL" id="MXO71789.1"/>
    </source>
</evidence>
<comment type="caution">
    <text evidence="4">The sequence shown here is derived from an EMBL/GenBank/DDBJ whole genome shotgun (WGS) entry which is preliminary data.</text>
</comment>
<dbReference type="EMBL" id="WTYV01000003">
    <property type="protein sequence ID" value="MXO71789.1"/>
    <property type="molecule type" value="Genomic_DNA"/>
</dbReference>
<sequence>MTEMYALGTFNRDGGPRWPGVVRDGKVAALQDILPDCPATLLDIFENWERLSLAIDNAVARAPGDAWRDEDLFVAHLPLKPENLFGAGANYRNHVIELVVDSGAGGFQDLSREERRERATREMDERAASGMPFIWVGLRSGIAGPARGLTIPYDMEQVDWELELAVVIGKSARRVSREDALDYVAGYTIANDITARELVSRPDLKALGMDWLACKSAPGFHILGPYITPARFVSDPQKLHIRLSLNGEVKQDEGTSDMIFDVARLVEFASSYAQLQPGDIIMTGSPSGNGTHYNRFLRDGDVMVGEIEGILGKQVIRCSAEAP</sequence>
<proteinExistence type="inferred from homology"/>
<dbReference type="Pfam" id="PF01557">
    <property type="entry name" value="FAA_hydrolase"/>
    <property type="match status" value="1"/>
</dbReference>
<comment type="similarity">
    <text evidence="1">Belongs to the FAH family.</text>
</comment>
<dbReference type="InterPro" id="IPR036663">
    <property type="entry name" value="Fumarylacetoacetase_C_sf"/>
</dbReference>
<dbReference type="InterPro" id="IPR051121">
    <property type="entry name" value="FAH"/>
</dbReference>
<protein>
    <recommendedName>
        <fullName evidence="3">Fumarylacetoacetase-like C-terminal domain-containing protein</fullName>
    </recommendedName>
</protein>
<organism evidence="4 5">
    <name type="scientific">Alteraurantiacibacter buctensis</name>
    <dbReference type="NCBI Taxonomy" id="1503981"/>
    <lineage>
        <taxon>Bacteria</taxon>
        <taxon>Pseudomonadati</taxon>
        <taxon>Pseudomonadota</taxon>
        <taxon>Alphaproteobacteria</taxon>
        <taxon>Sphingomonadales</taxon>
        <taxon>Erythrobacteraceae</taxon>
        <taxon>Alteraurantiacibacter</taxon>
    </lineage>
</organism>
<evidence type="ECO:0000313" key="5">
    <source>
        <dbReference type="Proteomes" id="UP000466966"/>
    </source>
</evidence>
<dbReference type="RefSeq" id="WP_160771746.1">
    <property type="nucleotide sequence ID" value="NZ_WTYV01000003.1"/>
</dbReference>
<keyword evidence="2" id="KW-0479">Metal-binding</keyword>
<dbReference type="PANTHER" id="PTHR42796:SF4">
    <property type="entry name" value="FUMARYLACETOACETATE HYDROLASE DOMAIN-CONTAINING PROTEIN 2A"/>
    <property type="match status" value="1"/>
</dbReference>
<feature type="domain" description="Fumarylacetoacetase-like C-terminal" evidence="3">
    <location>
        <begin position="85"/>
        <end position="310"/>
    </location>
</feature>
<dbReference type="GO" id="GO:0003824">
    <property type="term" value="F:catalytic activity"/>
    <property type="evidence" value="ECO:0007669"/>
    <property type="project" value="InterPro"/>
</dbReference>
<dbReference type="PANTHER" id="PTHR42796">
    <property type="entry name" value="FUMARYLACETOACETATE HYDROLASE DOMAIN-CONTAINING PROTEIN 2A-RELATED"/>
    <property type="match status" value="1"/>
</dbReference>
<gene>
    <name evidence="4" type="ORF">GRI99_09075</name>
</gene>
<dbReference type="GO" id="GO:0046872">
    <property type="term" value="F:metal ion binding"/>
    <property type="evidence" value="ECO:0007669"/>
    <property type="project" value="UniProtKB-KW"/>
</dbReference>
<dbReference type="Gene3D" id="3.90.850.10">
    <property type="entry name" value="Fumarylacetoacetase-like, C-terminal domain"/>
    <property type="match status" value="1"/>
</dbReference>
<reference evidence="4 5" key="1">
    <citation type="submission" date="2019-12" db="EMBL/GenBank/DDBJ databases">
        <title>Genomic-based taxomic classification of the family Erythrobacteraceae.</title>
        <authorList>
            <person name="Xu L."/>
        </authorList>
    </citation>
    <scope>NUCLEOTIDE SEQUENCE [LARGE SCALE GENOMIC DNA]</scope>
    <source>
        <strain evidence="4 5">M0322</strain>
    </source>
</reference>
<dbReference type="AlphaFoldDB" id="A0A844YW67"/>
<evidence type="ECO:0000256" key="2">
    <source>
        <dbReference type="ARBA" id="ARBA00022723"/>
    </source>
</evidence>
<dbReference type="InterPro" id="IPR011234">
    <property type="entry name" value="Fumarylacetoacetase-like_C"/>
</dbReference>
<evidence type="ECO:0000256" key="1">
    <source>
        <dbReference type="ARBA" id="ARBA00010211"/>
    </source>
</evidence>
<keyword evidence="5" id="KW-1185">Reference proteome</keyword>
<dbReference type="SUPFAM" id="SSF56529">
    <property type="entry name" value="FAH"/>
    <property type="match status" value="1"/>
</dbReference>
<dbReference type="Proteomes" id="UP000466966">
    <property type="component" value="Unassembled WGS sequence"/>
</dbReference>
<dbReference type="OrthoDB" id="5197601at2"/>
<dbReference type="GO" id="GO:0044281">
    <property type="term" value="P:small molecule metabolic process"/>
    <property type="evidence" value="ECO:0007669"/>
    <property type="project" value="UniProtKB-ARBA"/>
</dbReference>
<name>A0A844YW67_9SPHN</name>
<accession>A0A844YW67</accession>